<dbReference type="Proteomes" id="UP001321018">
    <property type="component" value="Unassembled WGS sequence"/>
</dbReference>
<organism evidence="1 4">
    <name type="scientific">Natronoglomus mannanivorans</name>
    <dbReference type="NCBI Taxonomy" id="2979990"/>
    <lineage>
        <taxon>Archaea</taxon>
        <taxon>Methanobacteriati</taxon>
        <taxon>Methanobacteriota</taxon>
        <taxon>Stenosarchaea group</taxon>
        <taxon>Halobacteria</taxon>
        <taxon>Halobacteriales</taxon>
        <taxon>Natrialbaceae</taxon>
        <taxon>Natronoglomus</taxon>
    </lineage>
</organism>
<proteinExistence type="predicted"/>
<dbReference type="Proteomes" id="UP001320972">
    <property type="component" value="Unassembled WGS sequence"/>
</dbReference>
<name>A0AAP2YV94_9EURY</name>
<evidence type="ECO:0000313" key="2">
    <source>
        <dbReference type="EMBL" id="MCU4971757.1"/>
    </source>
</evidence>
<sequence length="136" mass="15685">MNVLRELWKRYVVGDPDLYQAYVSFPTRADGSLSGDVTDRVEELEYAFEGRLDVYARVSSIAIVSDRVPAEQFDTDRFEAVLDRIEDTYAETHSLARLEKWRPFDDRLVKSYVVVPVKPLFPAAAERPKRVRSLAE</sequence>
<protein>
    <submittedName>
        <fullName evidence="1">Uncharacterized protein</fullName>
    </submittedName>
</protein>
<dbReference type="AlphaFoldDB" id="A0AAP2YV94"/>
<reference evidence="1 3" key="1">
    <citation type="submission" date="2022-09" db="EMBL/GenBank/DDBJ databases">
        <title>Enrichment on poylsaccharides allowed isolation of novel metabolic and taxonomic groups of Haloarchaea.</title>
        <authorList>
            <person name="Sorokin D.Y."/>
            <person name="Elcheninov A.G."/>
            <person name="Khizhniak T.V."/>
            <person name="Kolganova T.V."/>
            <person name="Kublanov I.V."/>
        </authorList>
    </citation>
    <scope>NUCLEOTIDE SEQUENCE</scope>
    <source>
        <strain evidence="2 3">AArc-m2/3/4</strain>
        <strain evidence="1">AArc-xg1-1</strain>
    </source>
</reference>
<evidence type="ECO:0000313" key="1">
    <source>
        <dbReference type="EMBL" id="MCU4740112.1"/>
    </source>
</evidence>
<dbReference type="RefSeq" id="WP_338001965.1">
    <property type="nucleotide sequence ID" value="NZ_JAOPKA010000001.1"/>
</dbReference>
<evidence type="ECO:0000313" key="3">
    <source>
        <dbReference type="Proteomes" id="UP001320972"/>
    </source>
</evidence>
<keyword evidence="3" id="KW-1185">Reference proteome</keyword>
<gene>
    <name evidence="2" type="ORF">OB955_03265</name>
    <name evidence="1" type="ORF">OB960_01690</name>
</gene>
<accession>A0AAP2YV94</accession>
<dbReference type="EMBL" id="JAOPKA010000001">
    <property type="protein sequence ID" value="MCU4740112.1"/>
    <property type="molecule type" value="Genomic_DNA"/>
</dbReference>
<dbReference type="EMBL" id="JAOPKB010000001">
    <property type="protein sequence ID" value="MCU4971757.1"/>
    <property type="molecule type" value="Genomic_DNA"/>
</dbReference>
<comment type="caution">
    <text evidence="1">The sequence shown here is derived from an EMBL/GenBank/DDBJ whole genome shotgun (WGS) entry which is preliminary data.</text>
</comment>
<evidence type="ECO:0000313" key="4">
    <source>
        <dbReference type="Proteomes" id="UP001321018"/>
    </source>
</evidence>